<dbReference type="AlphaFoldDB" id="A0A2Z3HE41"/>
<protein>
    <submittedName>
        <fullName evidence="1">Uncharacterized protein</fullName>
    </submittedName>
</protein>
<sequence>MAKSKATPKIPETRTPWDDFLDAAQGVTDSGALSKALTMLRGERFQLYADVQTEFVCGIVRSQSSASRVYVCRLAQDGRYSCCTQNLIQCVVSRGAPCKHLLVLVAGLVKAGQLAPATALDWLHKARRMGKTADGHKPDKDVVTATFLKYKGAEAGEVDWRPTETVPEDFYAM</sequence>
<accession>A0A2Z3HE41</accession>
<dbReference type="RefSeq" id="WP_010051524.1">
    <property type="nucleotide sequence ID" value="NZ_CP025958.1"/>
</dbReference>
<proteinExistence type="predicted"/>
<evidence type="ECO:0000313" key="1">
    <source>
        <dbReference type="EMBL" id="AWM41867.1"/>
    </source>
</evidence>
<dbReference type="EMBL" id="CP025958">
    <property type="protein sequence ID" value="AWM41867.1"/>
    <property type="molecule type" value="Genomic_DNA"/>
</dbReference>
<dbReference type="Proteomes" id="UP000245802">
    <property type="component" value="Chromosome"/>
</dbReference>
<dbReference type="OrthoDB" id="247791at2"/>
<gene>
    <name evidence="1" type="ORF">C1280_35995</name>
</gene>
<evidence type="ECO:0000313" key="2">
    <source>
        <dbReference type="Proteomes" id="UP000245802"/>
    </source>
</evidence>
<name>A0A2Z3HE41_9BACT</name>
<keyword evidence="2" id="KW-1185">Reference proteome</keyword>
<dbReference type="KEGG" id="gog:C1280_35995"/>
<reference evidence="1 2" key="1">
    <citation type="submission" date="2018-01" db="EMBL/GenBank/DDBJ databases">
        <title>G. obscuriglobus.</title>
        <authorList>
            <person name="Franke J."/>
            <person name="Blomberg W."/>
            <person name="Selmecki A."/>
        </authorList>
    </citation>
    <scope>NUCLEOTIDE SEQUENCE [LARGE SCALE GENOMIC DNA]</scope>
    <source>
        <strain evidence="1 2">DSM 5831</strain>
    </source>
</reference>
<organism evidence="1 2">
    <name type="scientific">Gemmata obscuriglobus</name>
    <dbReference type="NCBI Taxonomy" id="114"/>
    <lineage>
        <taxon>Bacteria</taxon>
        <taxon>Pseudomonadati</taxon>
        <taxon>Planctomycetota</taxon>
        <taxon>Planctomycetia</taxon>
        <taxon>Gemmatales</taxon>
        <taxon>Gemmataceae</taxon>
        <taxon>Gemmata</taxon>
    </lineage>
</organism>